<protein>
    <submittedName>
        <fullName evidence="2">Uncharacterized protein</fullName>
    </submittedName>
</protein>
<feature type="compositionally biased region" description="Basic and acidic residues" evidence="1">
    <location>
        <begin position="68"/>
        <end position="78"/>
    </location>
</feature>
<feature type="region of interest" description="Disordered" evidence="1">
    <location>
        <begin position="384"/>
        <end position="415"/>
    </location>
</feature>
<dbReference type="InParanoid" id="A0A078AAL2"/>
<feature type="region of interest" description="Disordered" evidence="1">
    <location>
        <begin position="60"/>
        <end position="83"/>
    </location>
</feature>
<sequence length="497" mass="57384">MISKDSSPKKQKLFSDFELHEGWIETCRNEKRSLIRSIKNSIDYGFAKDKKRAQQILNIELDNQSDSENDHKQSELEKSNQNIYQSEKFKQKLPQNASAKKSEMSFFDQVMSMRSDHYLALEEKRMGFTKKRLFNKSDTRCLQSKINLKFPIKTMLKEKSKEKLQIKEGVIEEFEKKYSAMCNQQYQIKKNRDVSPSSPFDKDNIPPLQYLQMDYKIPNSPNKQKPQDIDISKVPLAGRLSELGEKILSLGSKKAQYLTTFQMGQGQPKQEELKIKTNNQVYGNPFNAQQEGKQKQEQQRLKFPKIGSFSQLKDSDELNKAYEKLFNGNLDASTLKQFMSSQIVSPVNRSRPLNEVKLSQIEEQSQISRFNDKLLNGLKEKREAKKLRRSLDRSSQKISLSQTQNQFIQQPQSTRHMNQSMFSGIKFNDKNDGANAGNGTGYNSQQNSAAKERGETELMKKMRLEGILKNIVKSKPSMGAKQEGMSYTNRLRSLVNE</sequence>
<dbReference type="AlphaFoldDB" id="A0A078AAL2"/>
<feature type="compositionally biased region" description="Basic and acidic residues" evidence="1">
    <location>
        <begin position="384"/>
        <end position="395"/>
    </location>
</feature>
<name>A0A078AAL2_STYLE</name>
<organism evidence="2 3">
    <name type="scientific">Stylonychia lemnae</name>
    <name type="common">Ciliate</name>
    <dbReference type="NCBI Taxonomy" id="5949"/>
    <lineage>
        <taxon>Eukaryota</taxon>
        <taxon>Sar</taxon>
        <taxon>Alveolata</taxon>
        <taxon>Ciliophora</taxon>
        <taxon>Intramacronucleata</taxon>
        <taxon>Spirotrichea</taxon>
        <taxon>Stichotrichia</taxon>
        <taxon>Sporadotrichida</taxon>
        <taxon>Oxytrichidae</taxon>
        <taxon>Stylonychinae</taxon>
        <taxon>Stylonychia</taxon>
    </lineage>
</organism>
<reference evidence="2 3" key="1">
    <citation type="submission" date="2014-06" db="EMBL/GenBank/DDBJ databases">
        <authorList>
            <person name="Swart Estienne"/>
        </authorList>
    </citation>
    <scope>NUCLEOTIDE SEQUENCE [LARGE SCALE GENOMIC DNA]</scope>
    <source>
        <strain evidence="2 3">130c</strain>
    </source>
</reference>
<evidence type="ECO:0000313" key="2">
    <source>
        <dbReference type="EMBL" id="CDW78627.1"/>
    </source>
</evidence>
<feature type="compositionally biased region" description="Polar residues" evidence="1">
    <location>
        <begin position="396"/>
        <end position="415"/>
    </location>
</feature>
<dbReference type="Proteomes" id="UP000039865">
    <property type="component" value="Unassembled WGS sequence"/>
</dbReference>
<dbReference type="EMBL" id="CCKQ01007262">
    <property type="protein sequence ID" value="CDW78627.1"/>
    <property type="molecule type" value="Genomic_DNA"/>
</dbReference>
<gene>
    <name evidence="2" type="primary">Contig6246.g6679</name>
    <name evidence="2" type="ORF">STYLEM_7608</name>
</gene>
<accession>A0A078AAL2</accession>
<proteinExistence type="predicted"/>
<evidence type="ECO:0000313" key="3">
    <source>
        <dbReference type="Proteomes" id="UP000039865"/>
    </source>
</evidence>
<keyword evidence="3" id="KW-1185">Reference proteome</keyword>
<evidence type="ECO:0000256" key="1">
    <source>
        <dbReference type="SAM" id="MobiDB-lite"/>
    </source>
</evidence>